<keyword evidence="1" id="KW-0812">Transmembrane</keyword>
<protein>
    <submittedName>
        <fullName evidence="2">Uncharacterized protein</fullName>
    </submittedName>
</protein>
<reference evidence="2 3" key="1">
    <citation type="journal article" date="2023" name="Hortic Res">
        <title>Pangenome of water caltrop reveals structural variations and asymmetric subgenome divergence after allopolyploidization.</title>
        <authorList>
            <person name="Zhang X."/>
            <person name="Chen Y."/>
            <person name="Wang L."/>
            <person name="Yuan Y."/>
            <person name="Fang M."/>
            <person name="Shi L."/>
            <person name="Lu R."/>
            <person name="Comes H.P."/>
            <person name="Ma Y."/>
            <person name="Chen Y."/>
            <person name="Huang G."/>
            <person name="Zhou Y."/>
            <person name="Zheng Z."/>
            <person name="Qiu Y."/>
        </authorList>
    </citation>
    <scope>NUCLEOTIDE SEQUENCE [LARGE SCALE GENOMIC DNA]</scope>
    <source>
        <strain evidence="2">F231</strain>
    </source>
</reference>
<dbReference type="EMBL" id="JAXQNO010000001">
    <property type="protein sequence ID" value="KAK4804977.1"/>
    <property type="molecule type" value="Genomic_DNA"/>
</dbReference>
<proteinExistence type="predicted"/>
<keyword evidence="3" id="KW-1185">Reference proteome</keyword>
<accession>A0AAN7RI91</accession>
<evidence type="ECO:0000256" key="1">
    <source>
        <dbReference type="SAM" id="Phobius"/>
    </source>
</evidence>
<dbReference type="AlphaFoldDB" id="A0AAN7RI91"/>
<keyword evidence="1" id="KW-1133">Transmembrane helix</keyword>
<evidence type="ECO:0000313" key="2">
    <source>
        <dbReference type="EMBL" id="KAK4804977.1"/>
    </source>
</evidence>
<comment type="caution">
    <text evidence="2">The sequence shown here is derived from an EMBL/GenBank/DDBJ whole genome shotgun (WGS) entry which is preliminary data.</text>
</comment>
<organism evidence="2 3">
    <name type="scientific">Trapa natans</name>
    <name type="common">Water chestnut</name>
    <dbReference type="NCBI Taxonomy" id="22666"/>
    <lineage>
        <taxon>Eukaryota</taxon>
        <taxon>Viridiplantae</taxon>
        <taxon>Streptophyta</taxon>
        <taxon>Embryophyta</taxon>
        <taxon>Tracheophyta</taxon>
        <taxon>Spermatophyta</taxon>
        <taxon>Magnoliopsida</taxon>
        <taxon>eudicotyledons</taxon>
        <taxon>Gunneridae</taxon>
        <taxon>Pentapetalae</taxon>
        <taxon>rosids</taxon>
        <taxon>malvids</taxon>
        <taxon>Myrtales</taxon>
        <taxon>Lythraceae</taxon>
        <taxon>Trapa</taxon>
    </lineage>
</organism>
<name>A0AAN7RI91_TRANT</name>
<gene>
    <name evidence="2" type="ORF">SAY86_004794</name>
</gene>
<keyword evidence="1" id="KW-0472">Membrane</keyword>
<dbReference type="Proteomes" id="UP001346149">
    <property type="component" value="Unassembled WGS sequence"/>
</dbReference>
<feature type="transmembrane region" description="Helical" evidence="1">
    <location>
        <begin position="124"/>
        <end position="146"/>
    </location>
</feature>
<evidence type="ECO:0000313" key="3">
    <source>
        <dbReference type="Proteomes" id="UP001346149"/>
    </source>
</evidence>
<sequence length="150" mass="16447">MPFSSTPPPKSIKKESPLVTNRFEKSRKTLARAIISSFHFRGRSQPVPSSLARFPSAFVVLPGAPPSSSQSCQLSSGCLSRSRSYSSCRSLPSVVAGGSRALTGLRPISISVPRCHRLWCGSSFYFLVFIHKAALSTFSFSFIRLLSRYI</sequence>